<feature type="transmembrane region" description="Helical" evidence="13">
    <location>
        <begin position="719"/>
        <end position="740"/>
    </location>
</feature>
<dbReference type="Pfam" id="PF18266">
    <property type="entry name" value="Ncstrn_small"/>
    <property type="match status" value="1"/>
</dbReference>
<evidence type="ECO:0000256" key="5">
    <source>
        <dbReference type="ARBA" id="ARBA00022670"/>
    </source>
</evidence>
<evidence type="ECO:0000256" key="9">
    <source>
        <dbReference type="ARBA" id="ARBA00022976"/>
    </source>
</evidence>
<dbReference type="InterPro" id="IPR003653">
    <property type="entry name" value="Peptidase_C48_C"/>
</dbReference>
<evidence type="ECO:0000259" key="15">
    <source>
        <dbReference type="PROSITE" id="PS50600"/>
    </source>
</evidence>
<dbReference type="AlphaFoldDB" id="A0A6I8VPK0"/>
<reference evidence="17" key="2">
    <citation type="submission" date="2025-08" db="UniProtKB">
        <authorList>
            <consortium name="RefSeq"/>
        </authorList>
    </citation>
    <scope>IDENTIFICATION</scope>
    <source>
        <strain evidence="17">MV-25-SWS-2005</strain>
        <tissue evidence="17">Whole body</tissue>
    </source>
</reference>
<name>A0A6I8VPK0_DROPS</name>
<dbReference type="KEGG" id="dpo:117183374"/>
<keyword evidence="16" id="KW-1185">Reference proteome</keyword>
<dbReference type="PANTHER" id="PTHR21092">
    <property type="entry name" value="NICASTRIN"/>
    <property type="match status" value="1"/>
</dbReference>
<evidence type="ECO:0000256" key="3">
    <source>
        <dbReference type="ARBA" id="ARBA00007717"/>
    </source>
</evidence>
<reference evidence="16" key="1">
    <citation type="submission" date="2024-06" db="UniProtKB">
        <authorList>
            <consortium name="RefSeq"/>
        </authorList>
    </citation>
    <scope>NUCLEOTIDE SEQUENCE [LARGE SCALE GENOMIC DNA]</scope>
    <source>
        <strain evidence="16">MV2-25</strain>
    </source>
</reference>
<accession>A0A6I8VPK0</accession>
<dbReference type="InterPro" id="IPR041084">
    <property type="entry name" value="Ncstrn_small"/>
</dbReference>
<evidence type="ECO:0000256" key="2">
    <source>
        <dbReference type="ARBA" id="ARBA00005234"/>
    </source>
</evidence>
<comment type="similarity">
    <text evidence="3">Belongs to the nicastrin family.</text>
</comment>
<comment type="similarity">
    <text evidence="2">Belongs to the peptidase C48 family.</text>
</comment>
<dbReference type="InParanoid" id="A0A6I8VPK0"/>
<evidence type="ECO:0000256" key="8">
    <source>
        <dbReference type="ARBA" id="ARBA00022801"/>
    </source>
</evidence>
<dbReference type="RefSeq" id="XP_033233000.1">
    <property type="nucleotide sequence ID" value="XM_033377109.1"/>
</dbReference>
<feature type="signal peptide" evidence="14">
    <location>
        <begin position="1"/>
        <end position="20"/>
    </location>
</feature>
<evidence type="ECO:0000256" key="11">
    <source>
        <dbReference type="ARBA" id="ARBA00023136"/>
    </source>
</evidence>
<proteinExistence type="inferred from homology"/>
<dbReference type="SUPFAM" id="SSF54001">
    <property type="entry name" value="Cysteine proteinases"/>
    <property type="match status" value="2"/>
</dbReference>
<keyword evidence="6 13" id="KW-0812">Transmembrane</keyword>
<evidence type="ECO:0000256" key="13">
    <source>
        <dbReference type="SAM" id="Phobius"/>
    </source>
</evidence>
<dbReference type="Pfam" id="PF05450">
    <property type="entry name" value="Nicastrin"/>
    <property type="match status" value="1"/>
</dbReference>
<sequence length="759" mass="85086">MRLLHIWLLMLLHGAAFAQGERTRDKMYQPIVGAGCFRRLNGTHQTGCSSTHAGSVGVLHLINVEADLEFLLASPPSPPYAPMIPPHLFTRRNLLRLIEAGPSNISVVLLINKPEKMKQFSHELNCPNQYSSLNNSETCDASNPATSWNPWGTGEALDETIFYYDSLGDPSDIALDVLQNYIIAESLDKRKVQYDMSGFRIENVLNGPQQTNESDCGPPLSSMTTGMPRARKVLNTNRSRFRTPSAEMSRFPRGSPLKRWTSKIDVFSKDIILVPVHCNLNHWCMAIIHLKNKTIFYYDSLGDPSDIALDVLQNYIIAESLDKRKVQYDMSGFRIENRFKGDPLGNLDISAEGVLKRDRLVFSTFRALGIPVVMLLSGLRLQCTGTRMMSYDYIGSQRFVYDVERFAFPKSSARRNLITFDNIEFMLDIGTLDDIANIKLHALSGTPLAQKLLQQLNNYAQSPRYGFNLNIQSEMSYHIPPTSAQSFLRRDPKFPALILNAKPANKYYHSIYDDADNVAFNYGNTSQDFTLLPDVGDTKNFKADSLQMKVRNVSSIVAMALYETLTGKEYTGSKVANPVLADEFFYCFLLSADCPLFKAASYPGSPKGLPMPPMRYVSVLGGPQESSGWTYRVLGYLLSQKQPKIPKDNCTILPLHYFAGFNGVGECRLTTQNYSSALSPAFLIDDYDWRSGNYSTWTESTWSLFSARIFLRPSNVHQVTTLSVGIVVLIVSFCVVYIISSRSEVLFEDLPASNAALFG</sequence>
<organism evidence="16 17">
    <name type="scientific">Drosophila pseudoobscura pseudoobscura</name>
    <name type="common">Fruit fly</name>
    <dbReference type="NCBI Taxonomy" id="46245"/>
    <lineage>
        <taxon>Eukaryota</taxon>
        <taxon>Metazoa</taxon>
        <taxon>Ecdysozoa</taxon>
        <taxon>Arthropoda</taxon>
        <taxon>Hexapoda</taxon>
        <taxon>Insecta</taxon>
        <taxon>Pterygota</taxon>
        <taxon>Neoptera</taxon>
        <taxon>Endopterygota</taxon>
        <taxon>Diptera</taxon>
        <taxon>Brachycera</taxon>
        <taxon>Muscomorpha</taxon>
        <taxon>Ephydroidea</taxon>
        <taxon>Drosophilidae</taxon>
        <taxon>Drosophila</taxon>
        <taxon>Sophophora</taxon>
    </lineage>
</organism>
<dbReference type="Gene3D" id="3.40.395.10">
    <property type="entry name" value="Adenoviral Proteinase, Chain A"/>
    <property type="match status" value="2"/>
</dbReference>
<evidence type="ECO:0000256" key="12">
    <source>
        <dbReference type="ARBA" id="ARBA00023180"/>
    </source>
</evidence>
<evidence type="ECO:0000256" key="1">
    <source>
        <dbReference type="ARBA" id="ARBA00004479"/>
    </source>
</evidence>
<evidence type="ECO:0000313" key="16">
    <source>
        <dbReference type="Proteomes" id="UP000001819"/>
    </source>
</evidence>
<dbReference type="InterPro" id="IPR008710">
    <property type="entry name" value="Nicastrin"/>
</dbReference>
<dbReference type="Pfam" id="PF02902">
    <property type="entry name" value="Peptidase_C48"/>
    <property type="match status" value="1"/>
</dbReference>
<dbReference type="GO" id="GO:0008234">
    <property type="term" value="F:cysteine-type peptidase activity"/>
    <property type="evidence" value="ECO:0007669"/>
    <property type="project" value="InterPro"/>
</dbReference>
<dbReference type="GO" id="GO:0005886">
    <property type="term" value="C:plasma membrane"/>
    <property type="evidence" value="ECO:0007669"/>
    <property type="project" value="TreeGrafter"/>
</dbReference>
<keyword evidence="11 13" id="KW-0472">Membrane</keyword>
<evidence type="ECO:0000256" key="7">
    <source>
        <dbReference type="ARBA" id="ARBA00022729"/>
    </source>
</evidence>
<dbReference type="PROSITE" id="PS50600">
    <property type="entry name" value="ULP_PROTEASE"/>
    <property type="match status" value="1"/>
</dbReference>
<dbReference type="InterPro" id="IPR038765">
    <property type="entry name" value="Papain-like_cys_pep_sf"/>
</dbReference>
<evidence type="ECO:0000256" key="6">
    <source>
        <dbReference type="ARBA" id="ARBA00022692"/>
    </source>
</evidence>
<evidence type="ECO:0000256" key="10">
    <source>
        <dbReference type="ARBA" id="ARBA00022989"/>
    </source>
</evidence>
<dbReference type="GO" id="GO:0016485">
    <property type="term" value="P:protein processing"/>
    <property type="evidence" value="ECO:0007669"/>
    <property type="project" value="InterPro"/>
</dbReference>
<feature type="chain" id="PRO_5026225710" description="Nicastrin" evidence="14">
    <location>
        <begin position="21"/>
        <end position="759"/>
    </location>
</feature>
<gene>
    <name evidence="17" type="primary">LOC117183374</name>
</gene>
<keyword evidence="10 13" id="KW-1133">Transmembrane helix</keyword>
<keyword evidence="5" id="KW-0645">Protease</keyword>
<keyword evidence="9" id="KW-0914">Notch signaling pathway</keyword>
<evidence type="ECO:0000256" key="4">
    <source>
        <dbReference type="ARBA" id="ARBA00015303"/>
    </source>
</evidence>
<keyword evidence="12" id="KW-0325">Glycoprotein</keyword>
<feature type="domain" description="Ubiquitin-like protease family profile" evidence="15">
    <location>
        <begin position="131"/>
        <end position="661"/>
    </location>
</feature>
<evidence type="ECO:0000313" key="17">
    <source>
        <dbReference type="RefSeq" id="XP_033233000.1"/>
    </source>
</evidence>
<comment type="subcellular location">
    <subcellularLocation>
        <location evidence="1">Membrane</location>
        <topology evidence="1">Single-pass type I membrane protein</topology>
    </subcellularLocation>
</comment>
<dbReference type="PANTHER" id="PTHR21092:SF0">
    <property type="entry name" value="NICASTRIN"/>
    <property type="match status" value="1"/>
</dbReference>
<dbReference type="Proteomes" id="UP000001819">
    <property type="component" value="Chromosome 2"/>
</dbReference>
<evidence type="ECO:0000256" key="14">
    <source>
        <dbReference type="SAM" id="SignalP"/>
    </source>
</evidence>
<dbReference type="GO" id="GO:0007220">
    <property type="term" value="P:Notch receptor processing"/>
    <property type="evidence" value="ECO:0007669"/>
    <property type="project" value="TreeGrafter"/>
</dbReference>
<keyword evidence="7 14" id="KW-0732">Signal</keyword>
<keyword evidence="8" id="KW-0378">Hydrolase</keyword>
<protein>
    <recommendedName>
        <fullName evidence="4">Nicastrin</fullName>
    </recommendedName>
</protein>
<dbReference type="GO" id="GO:0007219">
    <property type="term" value="P:Notch signaling pathway"/>
    <property type="evidence" value="ECO:0007669"/>
    <property type="project" value="UniProtKB-KW"/>
</dbReference>